<dbReference type="Proteomes" id="UP000037035">
    <property type="component" value="Unassembled WGS sequence"/>
</dbReference>
<proteinExistence type="predicted"/>
<feature type="region of interest" description="Disordered" evidence="1">
    <location>
        <begin position="1"/>
        <end position="29"/>
    </location>
</feature>
<reference evidence="2 3" key="1">
    <citation type="submission" date="2015-08" db="EMBL/GenBank/DDBJ databases">
        <title>Next Generation Sequencing and Analysis of the Genome of Puccinia sorghi L Schw, the Causal Agent of Maize Common Rust.</title>
        <authorList>
            <person name="Rochi L."/>
            <person name="Burguener G."/>
            <person name="Darino M."/>
            <person name="Turjanski A."/>
            <person name="Kreff E."/>
            <person name="Dieguez M.J."/>
            <person name="Sacco F."/>
        </authorList>
    </citation>
    <scope>NUCLEOTIDE SEQUENCE [LARGE SCALE GENOMIC DNA]</scope>
    <source>
        <strain evidence="2 3">RO10H11247</strain>
    </source>
</reference>
<gene>
    <name evidence="2" type="ORF">VP01_535g6</name>
</gene>
<evidence type="ECO:0000313" key="3">
    <source>
        <dbReference type="Proteomes" id="UP000037035"/>
    </source>
</evidence>
<evidence type="ECO:0000256" key="1">
    <source>
        <dbReference type="SAM" id="MobiDB-lite"/>
    </source>
</evidence>
<feature type="compositionally biased region" description="Pro residues" evidence="1">
    <location>
        <begin position="1"/>
        <end position="12"/>
    </location>
</feature>
<feature type="compositionally biased region" description="Basic and acidic residues" evidence="1">
    <location>
        <begin position="106"/>
        <end position="122"/>
    </location>
</feature>
<evidence type="ECO:0000313" key="2">
    <source>
        <dbReference type="EMBL" id="KNZ48864.1"/>
    </source>
</evidence>
<name>A0A0L6UK14_9BASI</name>
<dbReference type="VEuPathDB" id="FungiDB:VP01_535g6"/>
<keyword evidence="3" id="KW-1185">Reference proteome</keyword>
<feature type="region of interest" description="Disordered" evidence="1">
    <location>
        <begin position="98"/>
        <end position="128"/>
    </location>
</feature>
<organism evidence="2 3">
    <name type="scientific">Puccinia sorghi</name>
    <dbReference type="NCBI Taxonomy" id="27349"/>
    <lineage>
        <taxon>Eukaryota</taxon>
        <taxon>Fungi</taxon>
        <taxon>Dikarya</taxon>
        <taxon>Basidiomycota</taxon>
        <taxon>Pucciniomycotina</taxon>
        <taxon>Pucciniomycetes</taxon>
        <taxon>Pucciniales</taxon>
        <taxon>Pucciniaceae</taxon>
        <taxon>Puccinia</taxon>
    </lineage>
</organism>
<dbReference type="EMBL" id="LAVV01010564">
    <property type="protein sequence ID" value="KNZ48864.1"/>
    <property type="molecule type" value="Genomic_DNA"/>
</dbReference>
<sequence>MKPTTPLHPAPVPALLDSTAGQPNPASNPMVLAKPQPFDRTRCTAAEVFVSQIGLHAVTYPKQFPTDTSKVVFTVSFMKDYTATWTKSSMGNQWSLMTSSTISDPARPKGEHPACRGDEQHHPAPNPNVMDLSAFQKAPSNQLSDAVRARWVQGNLCFPCARHISPGYISPSDLVIKSNEIHCRLGGNMCRSPCCNQPTTKALACSFVDVTTGREIFLSRQH</sequence>
<comment type="caution">
    <text evidence="2">The sequence shown here is derived from an EMBL/GenBank/DDBJ whole genome shotgun (WGS) entry which is preliminary data.</text>
</comment>
<dbReference type="AlphaFoldDB" id="A0A0L6UK14"/>
<protein>
    <submittedName>
        <fullName evidence="2">Uncharacterized protein</fullName>
    </submittedName>
</protein>
<accession>A0A0L6UK14</accession>
<dbReference type="OrthoDB" id="4847360at2759"/>